<protein>
    <submittedName>
        <fullName evidence="6">Fimbrial subunit protein</fullName>
    </submittedName>
</protein>
<dbReference type="InterPro" id="IPR036937">
    <property type="entry name" value="Adhesion_dom_fimbrial_sf"/>
</dbReference>
<evidence type="ECO:0000256" key="3">
    <source>
        <dbReference type="ARBA" id="ARBA00022729"/>
    </source>
</evidence>
<proteinExistence type="inferred from homology"/>
<dbReference type="EMBL" id="HE965806">
    <property type="protein sequence ID" value="CCJ53146.1"/>
    <property type="molecule type" value="Genomic_DNA"/>
</dbReference>
<dbReference type="RefSeq" id="WP_003813276.1">
    <property type="nucleotide sequence ID" value="NC_019382.1"/>
</dbReference>
<name>A0A0C6P0P6_BORBO</name>
<dbReference type="Proteomes" id="UP000007564">
    <property type="component" value="Chromosome"/>
</dbReference>
<dbReference type="InterPro" id="IPR039458">
    <property type="entry name" value="FimA-like"/>
</dbReference>
<dbReference type="Gene3D" id="2.60.40.1090">
    <property type="entry name" value="Fimbrial-type adhesion domain"/>
    <property type="match status" value="1"/>
</dbReference>
<dbReference type="SUPFAM" id="SSF49401">
    <property type="entry name" value="Bacterial adhesins"/>
    <property type="match status" value="1"/>
</dbReference>
<dbReference type="OrthoDB" id="8640103at2"/>
<dbReference type="PANTHER" id="PTHR33420">
    <property type="entry name" value="FIMBRIAL SUBUNIT ELFA-RELATED"/>
    <property type="match status" value="1"/>
</dbReference>
<dbReference type="GeneID" id="56477977"/>
<dbReference type="PANTHER" id="PTHR33420:SF3">
    <property type="entry name" value="FIMBRIAL SUBUNIT ELFA"/>
    <property type="match status" value="1"/>
</dbReference>
<evidence type="ECO:0000256" key="4">
    <source>
        <dbReference type="ARBA" id="ARBA00023263"/>
    </source>
</evidence>
<gene>
    <name evidence="6" type="primary">fimN</name>
    <name evidence="6" type="ORF">BN112_1228</name>
</gene>
<dbReference type="GO" id="GO:0009289">
    <property type="term" value="C:pilus"/>
    <property type="evidence" value="ECO:0007669"/>
    <property type="project" value="UniProtKB-SubCell"/>
</dbReference>
<dbReference type="InterPro" id="IPR050263">
    <property type="entry name" value="Bact_Fimbrial_Adh_Pro"/>
</dbReference>
<sequence length="209" mass="22098">MKHFRRHRGLALACLASALGLHTAVHANDGTIVITGNIVDNTCEVVDPPQPNHIKVVHLPKISTSALKKTGDTAGATPFSIKLQNCPESLGNGVKLYFEPGPTTDYSTRDLTAYKLAYTANSTTNSNIVAGQVAEGVQIRIANLDGTQIPMGENAAGQNARGFDPVAQTGQQGKKEVTLRYLAAYVKKATGTISASAITTYVGFSVIYP</sequence>
<accession>A0A0C6P0P6</accession>
<evidence type="ECO:0000313" key="6">
    <source>
        <dbReference type="EMBL" id="CCJ53146.1"/>
    </source>
</evidence>
<evidence type="ECO:0000313" key="7">
    <source>
        <dbReference type="Proteomes" id="UP000007564"/>
    </source>
</evidence>
<evidence type="ECO:0000256" key="5">
    <source>
        <dbReference type="SAM" id="SignalP"/>
    </source>
</evidence>
<reference evidence="6 7" key="1">
    <citation type="journal article" date="2012" name="BMC Genomics">
        <title>Comparative genomics of the classical Bordetella subspecies: the evolution and exchange of virulence-associated diversity amongst closely related pathogens.</title>
        <authorList>
            <person name="Park J."/>
            <person name="Zhang Y."/>
            <person name="Buboltz A.M."/>
            <person name="Zhang X."/>
            <person name="Schuster S.C."/>
            <person name="Ahuja U."/>
            <person name="Liu M."/>
            <person name="Miller J.F."/>
            <person name="Sebaihia M."/>
            <person name="Bentley S.D."/>
            <person name="Parkhill J."/>
            <person name="Harvill E.T."/>
        </authorList>
    </citation>
    <scope>NUCLEOTIDE SEQUENCE [LARGE SCALE GENOMIC DNA]</scope>
    <source>
        <strain evidence="6 7">253</strain>
    </source>
</reference>
<comment type="similarity">
    <text evidence="2">Belongs to the fimbrial protein family.</text>
</comment>
<dbReference type="Pfam" id="PF16970">
    <property type="entry name" value="FimA"/>
    <property type="match status" value="1"/>
</dbReference>
<comment type="subcellular location">
    <subcellularLocation>
        <location evidence="1">Fimbrium</location>
    </subcellularLocation>
</comment>
<dbReference type="AlphaFoldDB" id="A0A0C6P0P6"/>
<evidence type="ECO:0000256" key="1">
    <source>
        <dbReference type="ARBA" id="ARBA00004561"/>
    </source>
</evidence>
<dbReference type="InterPro" id="IPR008966">
    <property type="entry name" value="Adhesion_dom_sf"/>
</dbReference>
<feature type="signal peptide" evidence="5">
    <location>
        <begin position="1"/>
        <end position="27"/>
    </location>
</feature>
<keyword evidence="3 5" id="KW-0732">Signal</keyword>
<evidence type="ECO:0000256" key="2">
    <source>
        <dbReference type="ARBA" id="ARBA00006671"/>
    </source>
</evidence>
<feature type="chain" id="PRO_5002189816" evidence="5">
    <location>
        <begin position="28"/>
        <end position="209"/>
    </location>
</feature>
<dbReference type="GO" id="GO:0043709">
    <property type="term" value="P:cell adhesion involved in single-species biofilm formation"/>
    <property type="evidence" value="ECO:0007669"/>
    <property type="project" value="TreeGrafter"/>
</dbReference>
<dbReference type="KEGG" id="bbh:BN112_1228"/>
<dbReference type="HOGENOM" id="CLU_088965_2_0_4"/>
<keyword evidence="4" id="KW-0281">Fimbrium</keyword>
<organism evidence="6 7">
    <name type="scientific">Bordetella bronchiseptica 253</name>
    <dbReference type="NCBI Taxonomy" id="568707"/>
    <lineage>
        <taxon>Bacteria</taxon>
        <taxon>Pseudomonadati</taxon>
        <taxon>Pseudomonadota</taxon>
        <taxon>Betaproteobacteria</taxon>
        <taxon>Burkholderiales</taxon>
        <taxon>Alcaligenaceae</taxon>
        <taxon>Bordetella</taxon>
    </lineage>
</organism>